<gene>
    <name evidence="1" type="ORF">C2G38_1987717</name>
</gene>
<protein>
    <submittedName>
        <fullName evidence="1">Uncharacterized protein</fullName>
    </submittedName>
</protein>
<evidence type="ECO:0000313" key="2">
    <source>
        <dbReference type="Proteomes" id="UP000266673"/>
    </source>
</evidence>
<dbReference type="SUPFAM" id="SSF52540">
    <property type="entry name" value="P-loop containing nucleoside triphosphate hydrolases"/>
    <property type="match status" value="1"/>
</dbReference>
<proteinExistence type="predicted"/>
<dbReference type="AlphaFoldDB" id="A0A397U3U9"/>
<dbReference type="Gene3D" id="3.40.50.300">
    <property type="entry name" value="P-loop containing nucleotide triphosphate hydrolases"/>
    <property type="match status" value="1"/>
</dbReference>
<comment type="caution">
    <text evidence="1">The sequence shown here is derived from an EMBL/GenBank/DDBJ whole genome shotgun (WGS) entry which is preliminary data.</text>
</comment>
<accession>A0A397U3U9</accession>
<keyword evidence="2" id="KW-1185">Reference proteome</keyword>
<sequence>MIKRTKNDYDELKELLISKVLIGIKEGSLIVNYKNSVINLPQLSGNKFQNRIRIKDGILPFICRRNCVDMFYKVKNSIEDPNESRGLYIFGPSGLGKSYSIYYLVAQLRLYNNLRVTYINSCEEWWSSHENVPYEFLLNELICTFSNDKLSPLTVADWIEFVIKGLKKGEECFKTFIEELRKYVLEKEYLWIWVFDQHNALHKYNALTKYPYLLVKTLPTLLNKIGLVIVSASANNEVFPKEFKSWEKFSIYNGYTDDEFLEWCKMRNYKIDDPQLKSQLDSIRLWTNSYPLELDLWHTTNKSNESNESSLIDLIEKTSKYLDWRGTEIKSNYQTFRKNLDHNELISLNNCVVSMILGSTKPGAIYGMNRQFMYEKSVSKGGDSRKTIVAIHPLAQQAIIDSHPDHPLNELRDMVSAVFNKYEYSNDTIGRFAELYIKTLLEYTKTLDFKITKPGRKQTVAHDLNFKLSQIIKFIGNDIPTESFNVEKNTLFLPQSDNYPGADFLIWAPNSKTLFSFQVTIGPLTSHKMSNDTFMTGEGSLKNKWANLCDTKESNVKFIWLAPDDILKNDKSRDSLHLSFSSIKNQFPVLGDLHC</sequence>
<dbReference type="OrthoDB" id="2303713at2759"/>
<evidence type="ECO:0000313" key="1">
    <source>
        <dbReference type="EMBL" id="RIB04940.1"/>
    </source>
</evidence>
<reference evidence="1 2" key="1">
    <citation type="submission" date="2018-06" db="EMBL/GenBank/DDBJ databases">
        <title>Comparative genomics reveals the genomic features of Rhizophagus irregularis, R. cerebriforme, R. diaphanum and Gigaspora rosea, and their symbiotic lifestyle signature.</title>
        <authorList>
            <person name="Morin E."/>
            <person name="San Clemente H."/>
            <person name="Chen E.C.H."/>
            <person name="De La Providencia I."/>
            <person name="Hainaut M."/>
            <person name="Kuo A."/>
            <person name="Kohler A."/>
            <person name="Murat C."/>
            <person name="Tang N."/>
            <person name="Roy S."/>
            <person name="Loubradou J."/>
            <person name="Henrissat B."/>
            <person name="Grigoriev I.V."/>
            <person name="Corradi N."/>
            <person name="Roux C."/>
            <person name="Martin F.M."/>
        </authorList>
    </citation>
    <scope>NUCLEOTIDE SEQUENCE [LARGE SCALE GENOMIC DNA]</scope>
    <source>
        <strain evidence="1 2">DAOM 194757</strain>
    </source>
</reference>
<dbReference type="Proteomes" id="UP000266673">
    <property type="component" value="Unassembled WGS sequence"/>
</dbReference>
<dbReference type="InterPro" id="IPR027417">
    <property type="entry name" value="P-loop_NTPase"/>
</dbReference>
<organism evidence="1 2">
    <name type="scientific">Gigaspora rosea</name>
    <dbReference type="NCBI Taxonomy" id="44941"/>
    <lineage>
        <taxon>Eukaryota</taxon>
        <taxon>Fungi</taxon>
        <taxon>Fungi incertae sedis</taxon>
        <taxon>Mucoromycota</taxon>
        <taxon>Glomeromycotina</taxon>
        <taxon>Glomeromycetes</taxon>
        <taxon>Diversisporales</taxon>
        <taxon>Gigasporaceae</taxon>
        <taxon>Gigaspora</taxon>
    </lineage>
</organism>
<dbReference type="EMBL" id="QKWP01002083">
    <property type="protein sequence ID" value="RIB04940.1"/>
    <property type="molecule type" value="Genomic_DNA"/>
</dbReference>
<name>A0A397U3U9_9GLOM</name>